<comment type="caution">
    <text evidence="1">The sequence shown here is derived from an EMBL/GenBank/DDBJ whole genome shotgun (WGS) entry which is preliminary data.</text>
</comment>
<protein>
    <recommendedName>
        <fullName evidence="3">Photosynthesis system II assembly factor Ycf48/Hcf136-like domain-containing protein</fullName>
    </recommendedName>
</protein>
<dbReference type="SUPFAM" id="SSF110296">
    <property type="entry name" value="Oligoxyloglucan reducing end-specific cellobiohydrolase"/>
    <property type="match status" value="1"/>
</dbReference>
<gene>
    <name evidence="1" type="ORF">F3059_04115</name>
</gene>
<organism evidence="1 2">
    <name type="scientific">Salibacter halophilus</name>
    <dbReference type="NCBI Taxonomy" id="1803916"/>
    <lineage>
        <taxon>Bacteria</taxon>
        <taxon>Pseudomonadati</taxon>
        <taxon>Bacteroidota</taxon>
        <taxon>Flavobacteriia</taxon>
        <taxon>Flavobacteriales</taxon>
        <taxon>Salibacteraceae</taxon>
        <taxon>Salibacter</taxon>
    </lineage>
</organism>
<accession>A0A6N6M8Q8</accession>
<dbReference type="Proteomes" id="UP000435357">
    <property type="component" value="Unassembled WGS sequence"/>
</dbReference>
<keyword evidence="2" id="KW-1185">Reference proteome</keyword>
<reference evidence="1 2" key="1">
    <citation type="submission" date="2019-09" db="EMBL/GenBank/DDBJ databases">
        <title>Genomes of Cryomorphaceae.</title>
        <authorList>
            <person name="Bowman J.P."/>
        </authorList>
    </citation>
    <scope>NUCLEOTIDE SEQUENCE [LARGE SCALE GENOMIC DNA]</scope>
    <source>
        <strain evidence="1 2">KCTC 52047</strain>
    </source>
</reference>
<evidence type="ECO:0000313" key="2">
    <source>
        <dbReference type="Proteomes" id="UP000435357"/>
    </source>
</evidence>
<dbReference type="InterPro" id="IPR015943">
    <property type="entry name" value="WD40/YVTN_repeat-like_dom_sf"/>
</dbReference>
<proteinExistence type="predicted"/>
<dbReference type="Gene3D" id="2.130.10.10">
    <property type="entry name" value="YVTN repeat-like/Quinoprotein amine dehydrogenase"/>
    <property type="match status" value="1"/>
</dbReference>
<dbReference type="EMBL" id="WACR01000003">
    <property type="protein sequence ID" value="KAB1065144.1"/>
    <property type="molecule type" value="Genomic_DNA"/>
</dbReference>
<name>A0A6N6M8Q8_9FLAO</name>
<dbReference type="SUPFAM" id="SSF50998">
    <property type="entry name" value="Quinoprotein alcohol dehydrogenase-like"/>
    <property type="match status" value="1"/>
</dbReference>
<evidence type="ECO:0000313" key="1">
    <source>
        <dbReference type="EMBL" id="KAB1065144.1"/>
    </source>
</evidence>
<dbReference type="PROSITE" id="PS51257">
    <property type="entry name" value="PROKAR_LIPOPROTEIN"/>
    <property type="match status" value="1"/>
</dbReference>
<dbReference type="AlphaFoldDB" id="A0A6N6M8Q8"/>
<dbReference type="InterPro" id="IPR011047">
    <property type="entry name" value="Quinoprotein_ADH-like_sf"/>
</dbReference>
<evidence type="ECO:0008006" key="3">
    <source>
        <dbReference type="Google" id="ProtNLM"/>
    </source>
</evidence>
<sequence>MENSMCKIAKNLRFKRLSAMSLWVAVLALTVSCAKKIEKIDNYEVLELPVDGQIRDLLLEGDSLWIVGGNHGSPFFLNYHISRGEFRIIDVGDFPDIYSISRNGDGFYLGLETSDLLIVDGNLNVIPHYTEEKYWINQQHKQPLRDAVVADSLHIFVGGGDLRFGVIRKGLEDVQFVQSEYMNDLRGIAQNDKWMYVVGNGIILRSGDNGETWERRETTPAFYTSMIFDETGRFGYMCTFNGDIYSSDDYGQSWDRSAKARKFFRDGFFLERMAYTDLAVGHNGSVALWSGDEWQFEMLDVEDDFYDAAKFGNRTYFGGSGRLIVTTN</sequence>